<sequence>MPPSTPLEEYLESVSGLPAKIQHNFTNLRELDEKSKKLHEELDQQVQQVWAPGPGQKRSRRTTVTDANAESKLEPFIKQCQQVTEGKVALAMQTYDLVDVHIQRLDKSLRKLEEVVKQRAEKEGVGAKDGQGSSGGSAFDAKRKGGDTDKRKKRDRLTTGGVSLQAPSYTDTGGGEKIDIDLPIDPNEPTYCVCNRVSFGEMIACDNNSCRIEWFHFECVGLSRDHKQKGKWYCPECAALKKKAKK</sequence>
<dbReference type="EMBL" id="HBFA01016848">
    <property type="protein sequence ID" value="CAD8666405.1"/>
    <property type="molecule type" value="Transcribed_RNA"/>
</dbReference>
<feature type="binding site" evidence="12">
    <location>
        <position position="205"/>
    </location>
    <ligand>
        <name>Zn(2+)</name>
        <dbReference type="ChEBI" id="CHEBI:29105"/>
        <label>2</label>
    </ligand>
</feature>
<feature type="binding site" evidence="12">
    <location>
        <position position="219"/>
    </location>
    <ligand>
        <name>Zn(2+)</name>
        <dbReference type="ChEBI" id="CHEBI:29105"/>
        <label>1</label>
    </ligand>
</feature>
<feature type="binding site" evidence="12">
    <location>
        <position position="216"/>
    </location>
    <ligand>
        <name>Zn(2+)</name>
        <dbReference type="ChEBI" id="CHEBI:29105"/>
        <label>1</label>
    </ligand>
</feature>
<evidence type="ECO:0000256" key="1">
    <source>
        <dbReference type="ARBA" id="ARBA00004123"/>
    </source>
</evidence>
<feature type="compositionally biased region" description="Basic and acidic residues" evidence="15">
    <location>
        <begin position="140"/>
        <end position="150"/>
    </location>
</feature>
<feature type="site" description="Histone H3K4me3 binding" evidence="11">
    <location>
        <position position="202"/>
    </location>
</feature>
<evidence type="ECO:0000256" key="7">
    <source>
        <dbReference type="ARBA" id="ARBA00022853"/>
    </source>
</evidence>
<keyword evidence="4 12" id="KW-0479">Metal-binding</keyword>
<evidence type="ECO:0000256" key="4">
    <source>
        <dbReference type="ARBA" id="ARBA00022723"/>
    </source>
</evidence>
<feature type="site" description="Histone H3K4me3 binding" evidence="11">
    <location>
        <position position="214"/>
    </location>
</feature>
<protein>
    <recommendedName>
        <fullName evidence="14">PHD finger protein ING</fullName>
    </recommendedName>
</protein>
<feature type="region of interest" description="Disordered" evidence="15">
    <location>
        <begin position="120"/>
        <end position="177"/>
    </location>
</feature>
<evidence type="ECO:0000256" key="6">
    <source>
        <dbReference type="ARBA" id="ARBA00022833"/>
    </source>
</evidence>
<dbReference type="Pfam" id="PF12998">
    <property type="entry name" value="ING"/>
    <property type="match status" value="1"/>
</dbReference>
<keyword evidence="9" id="KW-0804">Transcription</keyword>
<dbReference type="SMART" id="SM01408">
    <property type="entry name" value="ING"/>
    <property type="match status" value="1"/>
</dbReference>
<keyword evidence="8" id="KW-0805">Transcription regulation</keyword>
<evidence type="ECO:0000256" key="13">
    <source>
        <dbReference type="PROSITE-ProRule" id="PRU00146"/>
    </source>
</evidence>
<dbReference type="FunFam" id="3.30.40.10:FF:000021">
    <property type="entry name" value="Inhibitor of growth 2b"/>
    <property type="match status" value="1"/>
</dbReference>
<feature type="site" description="Histone H3K4me3 binding" evidence="11">
    <location>
        <position position="191"/>
    </location>
</feature>
<evidence type="ECO:0000256" key="9">
    <source>
        <dbReference type="ARBA" id="ARBA00023163"/>
    </source>
</evidence>
<feature type="binding site" evidence="12">
    <location>
        <position position="192"/>
    </location>
    <ligand>
        <name>Zn(2+)</name>
        <dbReference type="ChEBI" id="CHEBI:29105"/>
        <label>1</label>
    </ligand>
</feature>
<keyword evidence="7 14" id="KW-0156">Chromatin regulator</keyword>
<dbReference type="Pfam" id="PF00628">
    <property type="entry name" value="PHD"/>
    <property type="match status" value="1"/>
</dbReference>
<comment type="subunit">
    <text evidence="14">Component of an histone acetyltransferase complex. Interacts with H3K4me3 and to a lesser extent with H3K4me2.</text>
</comment>
<accession>A0A7S0WGW1</accession>
<keyword evidence="10 14" id="KW-0539">Nucleus</keyword>
<dbReference type="CDD" id="cd15505">
    <property type="entry name" value="PHD_ING"/>
    <property type="match status" value="1"/>
</dbReference>
<comment type="similarity">
    <text evidence="2 14">Belongs to the ING family.</text>
</comment>
<evidence type="ECO:0000256" key="15">
    <source>
        <dbReference type="SAM" id="MobiDB-lite"/>
    </source>
</evidence>
<evidence type="ECO:0000256" key="5">
    <source>
        <dbReference type="ARBA" id="ARBA00022771"/>
    </source>
</evidence>
<dbReference type="Gene3D" id="6.10.140.1740">
    <property type="match status" value="1"/>
</dbReference>
<dbReference type="PROSITE" id="PS50016">
    <property type="entry name" value="ZF_PHD_2"/>
    <property type="match status" value="1"/>
</dbReference>
<keyword evidence="6 12" id="KW-0862">Zinc</keyword>
<dbReference type="InterPro" id="IPR001965">
    <property type="entry name" value="Znf_PHD"/>
</dbReference>
<dbReference type="PANTHER" id="PTHR10333">
    <property type="entry name" value="INHIBITOR OF GROWTH PROTEIN"/>
    <property type="match status" value="1"/>
</dbReference>
<evidence type="ECO:0000256" key="8">
    <source>
        <dbReference type="ARBA" id="ARBA00023015"/>
    </source>
</evidence>
<evidence type="ECO:0000313" key="17">
    <source>
        <dbReference type="EMBL" id="CAD8666405.1"/>
    </source>
</evidence>
<dbReference type="AlphaFoldDB" id="A0A7S0WGW1"/>
<evidence type="ECO:0000256" key="10">
    <source>
        <dbReference type="ARBA" id="ARBA00023242"/>
    </source>
</evidence>
<dbReference type="SMART" id="SM00249">
    <property type="entry name" value="PHD"/>
    <property type="match status" value="1"/>
</dbReference>
<gene>
    <name evidence="17" type="ORF">POBO1169_LOCUS8624</name>
</gene>
<reference evidence="17" key="1">
    <citation type="submission" date="2021-01" db="EMBL/GenBank/DDBJ databases">
        <authorList>
            <person name="Corre E."/>
            <person name="Pelletier E."/>
            <person name="Niang G."/>
            <person name="Scheremetjew M."/>
            <person name="Finn R."/>
            <person name="Kale V."/>
            <person name="Holt S."/>
            <person name="Cochrane G."/>
            <person name="Meng A."/>
            <person name="Brown T."/>
            <person name="Cohen L."/>
        </authorList>
    </citation>
    <scope>NUCLEOTIDE SEQUENCE</scope>
    <source>
        <strain evidence="17">CCMP722</strain>
    </source>
</reference>
<keyword evidence="3" id="KW-0341">Growth regulation</keyword>
<comment type="function">
    <text evidence="14">Component of an histone acetyltransferase complex.</text>
</comment>
<name>A0A7S0WGW1_9CHLO</name>
<keyword evidence="5 13" id="KW-0863">Zinc-finger</keyword>
<evidence type="ECO:0000256" key="3">
    <source>
        <dbReference type="ARBA" id="ARBA00022604"/>
    </source>
</evidence>
<dbReference type="PROSITE" id="PS01359">
    <property type="entry name" value="ZF_PHD_1"/>
    <property type="match status" value="1"/>
</dbReference>
<dbReference type="InterPro" id="IPR019787">
    <property type="entry name" value="Znf_PHD-finger"/>
</dbReference>
<feature type="binding site" evidence="12">
    <location>
        <position position="210"/>
    </location>
    <ligand>
        <name>Zn(2+)</name>
        <dbReference type="ChEBI" id="CHEBI:29105"/>
        <label>2</label>
    </ligand>
</feature>
<comment type="subcellular location">
    <subcellularLocation>
        <location evidence="1 14">Nucleus</location>
    </subcellularLocation>
</comment>
<dbReference type="InterPro" id="IPR013083">
    <property type="entry name" value="Znf_RING/FYVE/PHD"/>
</dbReference>
<proteinExistence type="inferred from homology"/>
<evidence type="ECO:0000256" key="2">
    <source>
        <dbReference type="ARBA" id="ARBA00010210"/>
    </source>
</evidence>
<dbReference type="PANTHER" id="PTHR10333:SF103">
    <property type="entry name" value="INHIBITOR OF GROWTH PROTEIN 3"/>
    <property type="match status" value="1"/>
</dbReference>
<evidence type="ECO:0000256" key="12">
    <source>
        <dbReference type="PIRSR" id="PIRSR628651-51"/>
    </source>
</evidence>
<dbReference type="Gene3D" id="3.30.40.10">
    <property type="entry name" value="Zinc/RING finger domain, C3HC4 (zinc finger)"/>
    <property type="match status" value="1"/>
</dbReference>
<dbReference type="InterPro" id="IPR019786">
    <property type="entry name" value="Zinc_finger_PHD-type_CS"/>
</dbReference>
<dbReference type="InterPro" id="IPR028651">
    <property type="entry name" value="ING_fam"/>
</dbReference>
<evidence type="ECO:0000256" key="14">
    <source>
        <dbReference type="RuleBase" id="RU361213"/>
    </source>
</evidence>
<comment type="domain">
    <text evidence="14">The PHD-type zinc finger mediates the binding to H3K4me3.</text>
</comment>
<dbReference type="InterPro" id="IPR024610">
    <property type="entry name" value="ING_N_histone-binding"/>
</dbReference>
<dbReference type="InterPro" id="IPR011011">
    <property type="entry name" value="Znf_FYVE_PHD"/>
</dbReference>
<feature type="site" description="Histone H3K4me3 binding" evidence="11">
    <location>
        <position position="206"/>
    </location>
</feature>
<feature type="binding site" evidence="12">
    <location>
        <position position="237"/>
    </location>
    <ligand>
        <name>Zn(2+)</name>
        <dbReference type="ChEBI" id="CHEBI:29105"/>
        <label>2</label>
    </ligand>
</feature>
<feature type="binding site" evidence="12">
    <location>
        <position position="194"/>
    </location>
    <ligand>
        <name>Zn(2+)</name>
        <dbReference type="ChEBI" id="CHEBI:29105"/>
        <label>1</label>
    </ligand>
</feature>
<dbReference type="GO" id="GO:0005634">
    <property type="term" value="C:nucleus"/>
    <property type="evidence" value="ECO:0007669"/>
    <property type="project" value="UniProtKB-SubCell"/>
</dbReference>
<dbReference type="GO" id="GO:0006325">
    <property type="term" value="P:chromatin organization"/>
    <property type="evidence" value="ECO:0007669"/>
    <property type="project" value="UniProtKB-KW"/>
</dbReference>
<evidence type="ECO:0000256" key="11">
    <source>
        <dbReference type="PIRSR" id="PIRSR628651-50"/>
    </source>
</evidence>
<evidence type="ECO:0000259" key="16">
    <source>
        <dbReference type="PROSITE" id="PS50016"/>
    </source>
</evidence>
<organism evidence="17">
    <name type="scientific">Pyramimonas obovata</name>
    <dbReference type="NCBI Taxonomy" id="1411642"/>
    <lineage>
        <taxon>Eukaryota</taxon>
        <taxon>Viridiplantae</taxon>
        <taxon>Chlorophyta</taxon>
        <taxon>Pyramimonadophyceae</taxon>
        <taxon>Pyramimonadales</taxon>
        <taxon>Pyramimonadaceae</taxon>
        <taxon>Pyramimonas</taxon>
        <taxon>Pyramimonas incertae sedis</taxon>
    </lineage>
</organism>
<dbReference type="SUPFAM" id="SSF57903">
    <property type="entry name" value="FYVE/PHD zinc finger"/>
    <property type="match status" value="1"/>
</dbReference>
<dbReference type="GO" id="GO:0008270">
    <property type="term" value="F:zinc ion binding"/>
    <property type="evidence" value="ECO:0007669"/>
    <property type="project" value="UniProtKB-KW"/>
</dbReference>
<feature type="domain" description="PHD-type" evidence="16">
    <location>
        <begin position="189"/>
        <end position="240"/>
    </location>
</feature>
<feature type="binding site" evidence="12">
    <location>
        <position position="234"/>
    </location>
    <ligand>
        <name>Zn(2+)</name>
        <dbReference type="ChEBI" id="CHEBI:29105"/>
        <label>2</label>
    </ligand>
</feature>